<keyword evidence="1" id="KW-0472">Membrane</keyword>
<dbReference type="Proteomes" id="UP001630303">
    <property type="component" value="Unassembled WGS sequence"/>
</dbReference>
<evidence type="ECO:0008006" key="4">
    <source>
        <dbReference type="Google" id="ProtNLM"/>
    </source>
</evidence>
<feature type="transmembrane region" description="Helical" evidence="1">
    <location>
        <begin position="29"/>
        <end position="52"/>
    </location>
</feature>
<name>A0ABW9GCM6_9MICO</name>
<keyword evidence="1" id="KW-1133">Transmembrane helix</keyword>
<organism evidence="2 3">
    <name type="scientific">Microbacterium mcarthurae</name>
    <dbReference type="NCBI Taxonomy" id="3035918"/>
    <lineage>
        <taxon>Bacteria</taxon>
        <taxon>Bacillati</taxon>
        <taxon>Actinomycetota</taxon>
        <taxon>Actinomycetes</taxon>
        <taxon>Micrococcales</taxon>
        <taxon>Microbacteriaceae</taxon>
        <taxon>Microbacterium</taxon>
    </lineage>
</organism>
<keyword evidence="3" id="KW-1185">Reference proteome</keyword>
<comment type="caution">
    <text evidence="2">The sequence shown here is derived from an EMBL/GenBank/DDBJ whole genome shotgun (WGS) entry which is preliminary data.</text>
</comment>
<proteinExistence type="predicted"/>
<feature type="transmembrane region" description="Helical" evidence="1">
    <location>
        <begin position="6"/>
        <end position="22"/>
    </location>
</feature>
<gene>
    <name evidence="2" type="ORF">P5G46_03000</name>
</gene>
<dbReference type="RefSeq" id="WP_239273797.1">
    <property type="nucleotide sequence ID" value="NZ_JAROCE010000001.1"/>
</dbReference>
<sequence>MQILLGLILGGVVGLAVHFALPHRDTRGAALAPLAAAAAASVSWTVVTWAGFGVDSVVPWIVAILASGATALTLVPALSRARLRSDEATRRRHGI</sequence>
<feature type="transmembrane region" description="Helical" evidence="1">
    <location>
        <begin position="58"/>
        <end position="78"/>
    </location>
</feature>
<keyword evidence="1" id="KW-0812">Transmembrane</keyword>
<evidence type="ECO:0000313" key="2">
    <source>
        <dbReference type="EMBL" id="MFM2719464.1"/>
    </source>
</evidence>
<evidence type="ECO:0000313" key="3">
    <source>
        <dbReference type="Proteomes" id="UP001630303"/>
    </source>
</evidence>
<dbReference type="EMBL" id="JAROCE010000001">
    <property type="protein sequence ID" value="MFM2719464.1"/>
    <property type="molecule type" value="Genomic_DNA"/>
</dbReference>
<reference evidence="2 3" key="1">
    <citation type="submission" date="2023-03" db="EMBL/GenBank/DDBJ databases">
        <title>MT1 and MT2 Draft Genomes of Novel Species.</title>
        <authorList>
            <person name="Venkateswaran K."/>
        </authorList>
    </citation>
    <scope>NUCLEOTIDE SEQUENCE [LARGE SCALE GENOMIC DNA]</scope>
    <source>
        <strain evidence="2 3">IF8SW-P5</strain>
    </source>
</reference>
<evidence type="ECO:0000256" key="1">
    <source>
        <dbReference type="SAM" id="Phobius"/>
    </source>
</evidence>
<accession>A0ABW9GCM6</accession>
<protein>
    <recommendedName>
        <fullName evidence="4">Integral membrane protein</fullName>
    </recommendedName>
</protein>